<keyword evidence="2" id="KW-0805">Transcription regulation</keyword>
<evidence type="ECO:0000259" key="5">
    <source>
        <dbReference type="PROSITE" id="PS50931"/>
    </source>
</evidence>
<evidence type="ECO:0000256" key="3">
    <source>
        <dbReference type="ARBA" id="ARBA00023125"/>
    </source>
</evidence>
<dbReference type="InterPro" id="IPR036390">
    <property type="entry name" value="WH_DNA-bd_sf"/>
</dbReference>
<dbReference type="InterPro" id="IPR000847">
    <property type="entry name" value="LysR_HTH_N"/>
</dbReference>
<dbReference type="Gene3D" id="1.10.10.10">
    <property type="entry name" value="Winged helix-like DNA-binding domain superfamily/Winged helix DNA-binding domain"/>
    <property type="match status" value="1"/>
</dbReference>
<dbReference type="RefSeq" id="WP_406762253.1">
    <property type="nucleotide sequence ID" value="NZ_JBJIAB010000033.1"/>
</dbReference>
<dbReference type="SUPFAM" id="SSF46785">
    <property type="entry name" value="Winged helix' DNA-binding domain"/>
    <property type="match status" value="1"/>
</dbReference>
<dbReference type="InterPro" id="IPR036388">
    <property type="entry name" value="WH-like_DNA-bd_sf"/>
</dbReference>
<proteinExistence type="inferred from homology"/>
<dbReference type="PANTHER" id="PTHR30419:SF28">
    <property type="entry name" value="HTH-TYPE TRANSCRIPTIONAL REGULATOR BSDA"/>
    <property type="match status" value="1"/>
</dbReference>
<evidence type="ECO:0000256" key="1">
    <source>
        <dbReference type="ARBA" id="ARBA00009437"/>
    </source>
</evidence>
<dbReference type="SUPFAM" id="SSF53850">
    <property type="entry name" value="Periplasmic binding protein-like II"/>
    <property type="match status" value="1"/>
</dbReference>
<comment type="similarity">
    <text evidence="1">Belongs to the LysR transcriptional regulatory family.</text>
</comment>
<feature type="domain" description="HTH lysR-type" evidence="5">
    <location>
        <begin position="1"/>
        <end position="58"/>
    </location>
</feature>
<dbReference type="PANTHER" id="PTHR30419">
    <property type="entry name" value="HTH-TYPE TRANSCRIPTIONAL REGULATOR YBHD"/>
    <property type="match status" value="1"/>
</dbReference>
<dbReference type="PRINTS" id="PR00039">
    <property type="entry name" value="HTHLYSR"/>
</dbReference>
<comment type="caution">
    <text evidence="6">The sequence shown here is derived from an EMBL/GenBank/DDBJ whole genome shotgun (WGS) entry which is preliminary data.</text>
</comment>
<dbReference type="PROSITE" id="PS50931">
    <property type="entry name" value="HTH_LYSR"/>
    <property type="match status" value="1"/>
</dbReference>
<keyword evidence="4" id="KW-0804">Transcription</keyword>
<evidence type="ECO:0000313" key="7">
    <source>
        <dbReference type="Proteomes" id="UP001623600"/>
    </source>
</evidence>
<dbReference type="Pfam" id="PF03466">
    <property type="entry name" value="LysR_substrate"/>
    <property type="match status" value="1"/>
</dbReference>
<accession>A0ABW8S9A9</accession>
<evidence type="ECO:0000313" key="6">
    <source>
        <dbReference type="EMBL" id="MFL0167446.1"/>
    </source>
</evidence>
<evidence type="ECO:0000256" key="4">
    <source>
        <dbReference type="ARBA" id="ARBA00023163"/>
    </source>
</evidence>
<dbReference type="InterPro" id="IPR005119">
    <property type="entry name" value="LysR_subst-bd"/>
</dbReference>
<dbReference type="Gene3D" id="3.40.190.290">
    <property type="match status" value="1"/>
</dbReference>
<protein>
    <submittedName>
        <fullName evidence="6">LysR family transcriptional regulator</fullName>
    </submittedName>
</protein>
<dbReference type="CDD" id="cd08434">
    <property type="entry name" value="PBP2_GltC_like"/>
    <property type="match status" value="1"/>
</dbReference>
<dbReference type="InterPro" id="IPR050950">
    <property type="entry name" value="HTH-type_LysR_regulators"/>
</dbReference>
<name>A0ABW8S9A9_9CLOT</name>
<dbReference type="Proteomes" id="UP001623600">
    <property type="component" value="Unassembled WGS sequence"/>
</dbReference>
<dbReference type="Pfam" id="PF00126">
    <property type="entry name" value="HTH_1"/>
    <property type="match status" value="1"/>
</dbReference>
<gene>
    <name evidence="6" type="ORF">ACJDTP_20470</name>
</gene>
<sequence length="303" mass="34221">MNLYHLRYFITLAHLEHYTKAAEKLNITQPSLSSAISSLEKELGVSLFERDGRNVVLTKTGKMFFSAVEESLEILDSNVKTLKSISNGEGTIDLAFLRTLGSDFVPDVTAGFLKANSDKEIKFHFYTGVTADILQGLKDRKYDIAFCSKIKEEHAIEFIPVAKQELVLIVPIDHPLASKDTIDLIETISYPQIIFTKKSGLRPIIDDLFKQIGKTPKVAYEVEEDQVIAGLVSKNFGIAVCPNMPILNSMNLKIIQIESPNWERIFYLAVVKDRPLTPVVQKFKNFVIEYSKHNFMNMSSVKK</sequence>
<keyword evidence="7" id="KW-1185">Reference proteome</keyword>
<dbReference type="EMBL" id="JBJIAB010000033">
    <property type="protein sequence ID" value="MFL0167446.1"/>
    <property type="molecule type" value="Genomic_DNA"/>
</dbReference>
<evidence type="ECO:0000256" key="2">
    <source>
        <dbReference type="ARBA" id="ARBA00023015"/>
    </source>
</evidence>
<keyword evidence="3" id="KW-0238">DNA-binding</keyword>
<organism evidence="6 7">
    <name type="scientific">Candidatus Clostridium helianthi</name>
    <dbReference type="NCBI Taxonomy" id="3381660"/>
    <lineage>
        <taxon>Bacteria</taxon>
        <taxon>Bacillati</taxon>
        <taxon>Bacillota</taxon>
        <taxon>Clostridia</taxon>
        <taxon>Eubacteriales</taxon>
        <taxon>Clostridiaceae</taxon>
        <taxon>Clostridium</taxon>
    </lineage>
</organism>
<reference evidence="6 7" key="1">
    <citation type="submission" date="2024-11" db="EMBL/GenBank/DDBJ databases">
        <authorList>
            <person name="Heng Y.C."/>
            <person name="Lim A.C.H."/>
            <person name="Lee J.K.Y."/>
            <person name="Kittelmann S."/>
        </authorList>
    </citation>
    <scope>NUCLEOTIDE SEQUENCE [LARGE SCALE GENOMIC DNA]</scope>
    <source>
        <strain evidence="6 7">WILCCON 0112</strain>
    </source>
</reference>